<protein>
    <recommendedName>
        <fullName evidence="1">BTB domain-containing protein</fullName>
    </recommendedName>
</protein>
<keyword evidence="3" id="KW-1185">Reference proteome</keyword>
<sequence>MTLFSNPQDSDIVLQLREDKIYAHRVVLRLWSPFFNKALMSNFAVSPLKHLYDNIADFVTKVATNPVFELDDQDDDLEAIIAVVKHMYGMKYNEHAQNTVHPQKVGVWRHSPVLRSDLAVYTMADKYDCRAVRRAALESFKATLHRIKSQPFLIHYYLPIIAYVCGSEAPRLADQSLYNAIIEFFFNEHVELKRWRGYRDAIRRDDVFDAHCTRKLMDAELIESMRLSLDDVD</sequence>
<dbReference type="Proteomes" id="UP000714618">
    <property type="component" value="Unassembled WGS sequence"/>
</dbReference>
<feature type="domain" description="BTB" evidence="1">
    <location>
        <begin position="10"/>
        <end position="96"/>
    </location>
</feature>
<evidence type="ECO:0000313" key="2">
    <source>
        <dbReference type="EMBL" id="CAD0101109.1"/>
    </source>
</evidence>
<dbReference type="InterPro" id="IPR000210">
    <property type="entry name" value="BTB/POZ_dom"/>
</dbReference>
<dbReference type="PROSITE" id="PS50097">
    <property type="entry name" value="BTB"/>
    <property type="match status" value="1"/>
</dbReference>
<dbReference type="Pfam" id="PF00651">
    <property type="entry name" value="BTB"/>
    <property type="match status" value="1"/>
</dbReference>
<proteinExistence type="predicted"/>
<name>A0A9N8PP37_9PEZI</name>
<reference evidence="2" key="1">
    <citation type="submission" date="2020-06" db="EMBL/GenBank/DDBJ databases">
        <authorList>
            <person name="Onetto C."/>
        </authorList>
    </citation>
    <scope>NUCLEOTIDE SEQUENCE</scope>
</reference>
<comment type="caution">
    <text evidence="2">The sequence shown here is derived from an EMBL/GenBank/DDBJ whole genome shotgun (WGS) entry which is preliminary data.</text>
</comment>
<gene>
    <name evidence="2" type="ORF">AWRI4233_LOCUS9934</name>
</gene>
<evidence type="ECO:0000313" key="3">
    <source>
        <dbReference type="Proteomes" id="UP000714618"/>
    </source>
</evidence>
<dbReference type="SUPFAM" id="SSF54695">
    <property type="entry name" value="POZ domain"/>
    <property type="match status" value="1"/>
</dbReference>
<accession>A0A9N8PP37</accession>
<dbReference type="EMBL" id="CAIJEO010000013">
    <property type="protein sequence ID" value="CAD0101109.1"/>
    <property type="molecule type" value="Genomic_DNA"/>
</dbReference>
<organism evidence="2 3">
    <name type="scientific">Aureobasidium mustum</name>
    <dbReference type="NCBI Taxonomy" id="2773714"/>
    <lineage>
        <taxon>Eukaryota</taxon>
        <taxon>Fungi</taxon>
        <taxon>Dikarya</taxon>
        <taxon>Ascomycota</taxon>
        <taxon>Pezizomycotina</taxon>
        <taxon>Dothideomycetes</taxon>
        <taxon>Dothideomycetidae</taxon>
        <taxon>Dothideales</taxon>
        <taxon>Saccotheciaceae</taxon>
        <taxon>Aureobasidium</taxon>
    </lineage>
</organism>
<dbReference type="Gene3D" id="3.30.710.10">
    <property type="entry name" value="Potassium Channel Kv1.1, Chain A"/>
    <property type="match status" value="1"/>
</dbReference>
<dbReference type="OrthoDB" id="6359816at2759"/>
<dbReference type="AlphaFoldDB" id="A0A9N8PP37"/>
<evidence type="ECO:0000259" key="1">
    <source>
        <dbReference type="PROSITE" id="PS50097"/>
    </source>
</evidence>
<dbReference type="InterPro" id="IPR011333">
    <property type="entry name" value="SKP1/BTB/POZ_sf"/>
</dbReference>